<comment type="caution">
    <text evidence="12">The sequence shown here is derived from an EMBL/GenBank/DDBJ whole genome shotgun (WGS) entry which is preliminary data.</text>
</comment>
<evidence type="ECO:0000256" key="8">
    <source>
        <dbReference type="ARBA" id="ARBA00023157"/>
    </source>
</evidence>
<dbReference type="Pfam" id="PF03054">
    <property type="entry name" value="tRNA_Me_trans"/>
    <property type="match status" value="1"/>
</dbReference>
<dbReference type="InterPro" id="IPR014729">
    <property type="entry name" value="Rossmann-like_a/b/a_fold"/>
</dbReference>
<dbReference type="AlphaFoldDB" id="G5HAN1"/>
<accession>G5HAN1</accession>
<dbReference type="GO" id="GO:0005524">
    <property type="term" value="F:ATP binding"/>
    <property type="evidence" value="ECO:0007669"/>
    <property type="project" value="UniProtKB-KW"/>
</dbReference>
<evidence type="ECO:0000256" key="1">
    <source>
        <dbReference type="ARBA" id="ARBA00011949"/>
    </source>
</evidence>
<protein>
    <recommendedName>
        <fullName evidence="1">tRNA-uridine 2-sulfurtransferase</fullName>
        <ecNumber evidence="1">2.8.1.13</ecNumber>
    </recommendedName>
</protein>
<organism evidence="12 13">
    <name type="scientific">Alistipes indistinctus YIT 12060</name>
    <dbReference type="NCBI Taxonomy" id="742725"/>
    <lineage>
        <taxon>Bacteria</taxon>
        <taxon>Pseudomonadati</taxon>
        <taxon>Bacteroidota</taxon>
        <taxon>Bacteroidia</taxon>
        <taxon>Bacteroidales</taxon>
        <taxon>Rikenellaceae</taxon>
        <taxon>Alistipes</taxon>
    </lineage>
</organism>
<keyword evidence="7" id="KW-0694">RNA-binding</keyword>
<keyword evidence="5" id="KW-0547">Nucleotide-binding</keyword>
<evidence type="ECO:0000259" key="10">
    <source>
        <dbReference type="Pfam" id="PF20258"/>
    </source>
</evidence>
<dbReference type="Proteomes" id="UP000006008">
    <property type="component" value="Unassembled WGS sequence"/>
</dbReference>
<dbReference type="eggNOG" id="COG0482">
    <property type="taxonomic scope" value="Bacteria"/>
</dbReference>
<dbReference type="InterPro" id="IPR046885">
    <property type="entry name" value="MnmA-like_C"/>
</dbReference>
<keyword evidence="13" id="KW-1185">Reference proteome</keyword>
<dbReference type="Gene3D" id="2.40.30.10">
    <property type="entry name" value="Translation factors"/>
    <property type="match status" value="1"/>
</dbReference>
<feature type="domain" description="tRNA-specific 2-thiouridylase MnmA-like C-terminal" evidence="10">
    <location>
        <begin position="283"/>
        <end position="338"/>
    </location>
</feature>
<evidence type="ECO:0000256" key="3">
    <source>
        <dbReference type="ARBA" id="ARBA00022679"/>
    </source>
</evidence>
<dbReference type="PATRIC" id="fig|742725.3.peg.1789"/>
<evidence type="ECO:0000313" key="13">
    <source>
        <dbReference type="Proteomes" id="UP000006008"/>
    </source>
</evidence>
<dbReference type="InterPro" id="IPR023382">
    <property type="entry name" value="MnmA-like_central_sf"/>
</dbReference>
<dbReference type="PANTHER" id="PTHR11933">
    <property type="entry name" value="TRNA 5-METHYLAMINOMETHYL-2-THIOURIDYLATE -METHYLTRANSFERASE"/>
    <property type="match status" value="1"/>
</dbReference>
<dbReference type="Pfam" id="PF20259">
    <property type="entry name" value="tRNA_Me_trans_M"/>
    <property type="match status" value="1"/>
</dbReference>
<comment type="catalytic activity">
    <reaction evidence="9">
        <text>S-sulfanyl-L-cysteinyl-[protein] + uridine(34) in tRNA + AH2 + ATP = 2-thiouridine(34) in tRNA + L-cysteinyl-[protein] + A + AMP + diphosphate + H(+)</text>
        <dbReference type="Rhea" id="RHEA:47032"/>
        <dbReference type="Rhea" id="RHEA-COMP:10131"/>
        <dbReference type="Rhea" id="RHEA-COMP:11726"/>
        <dbReference type="Rhea" id="RHEA-COMP:11727"/>
        <dbReference type="Rhea" id="RHEA-COMP:11728"/>
        <dbReference type="ChEBI" id="CHEBI:13193"/>
        <dbReference type="ChEBI" id="CHEBI:15378"/>
        <dbReference type="ChEBI" id="CHEBI:17499"/>
        <dbReference type="ChEBI" id="CHEBI:29950"/>
        <dbReference type="ChEBI" id="CHEBI:30616"/>
        <dbReference type="ChEBI" id="CHEBI:33019"/>
        <dbReference type="ChEBI" id="CHEBI:61963"/>
        <dbReference type="ChEBI" id="CHEBI:65315"/>
        <dbReference type="ChEBI" id="CHEBI:87170"/>
        <dbReference type="ChEBI" id="CHEBI:456215"/>
        <dbReference type="EC" id="2.8.1.13"/>
    </reaction>
</comment>
<dbReference type="InterPro" id="IPR046884">
    <property type="entry name" value="MnmA-like_central"/>
</dbReference>
<keyword evidence="6" id="KW-0067">ATP-binding</keyword>
<gene>
    <name evidence="12" type="ORF">HMPREF9450_01696</name>
</gene>
<keyword evidence="4" id="KW-0819">tRNA processing</keyword>
<dbReference type="Pfam" id="PF20258">
    <property type="entry name" value="tRNA_Me_trans_C"/>
    <property type="match status" value="1"/>
</dbReference>
<dbReference type="Gene3D" id="2.30.30.280">
    <property type="entry name" value="Adenine nucleotide alpha hydrolases-like domains"/>
    <property type="match status" value="1"/>
</dbReference>
<evidence type="ECO:0000259" key="11">
    <source>
        <dbReference type="Pfam" id="PF20259"/>
    </source>
</evidence>
<dbReference type="OrthoDB" id="9800696at2"/>
<evidence type="ECO:0000256" key="4">
    <source>
        <dbReference type="ARBA" id="ARBA00022694"/>
    </source>
</evidence>
<evidence type="ECO:0000313" key="12">
    <source>
        <dbReference type="EMBL" id="EHB91647.1"/>
    </source>
</evidence>
<dbReference type="EC" id="2.8.1.13" evidence="1"/>
<evidence type="ECO:0000256" key="6">
    <source>
        <dbReference type="ARBA" id="ARBA00022840"/>
    </source>
</evidence>
<dbReference type="Gene3D" id="3.40.50.620">
    <property type="entry name" value="HUPs"/>
    <property type="match status" value="1"/>
</dbReference>
<feature type="domain" description="tRNA-specific 2-thiouridylase MnmA-like central" evidence="11">
    <location>
        <begin position="194"/>
        <end position="254"/>
    </location>
</feature>
<name>G5HAN1_9BACT</name>
<dbReference type="GO" id="GO:0000049">
    <property type="term" value="F:tRNA binding"/>
    <property type="evidence" value="ECO:0007669"/>
    <property type="project" value="UniProtKB-KW"/>
</dbReference>
<evidence type="ECO:0000256" key="7">
    <source>
        <dbReference type="ARBA" id="ARBA00022884"/>
    </source>
</evidence>
<evidence type="ECO:0000256" key="2">
    <source>
        <dbReference type="ARBA" id="ARBA00022555"/>
    </source>
</evidence>
<keyword evidence="2" id="KW-0820">tRNA-binding</keyword>
<sequence length="344" mass="38654">MAKSKSVLLGFSGGIDSTAAAAILREEGYDVHLDTLDTTGDPELLQRARETARKLGLPWHCSDVRERFRSEIIDYFIDGYRRGETPAPCTRCNPLIKWESLFRTATACGYDHIATGHYFRIHREGNTRFVRMAADPAKDQSYYLWGVPQACLSMALTPMGDRFKSEVKTRYCNGGLQRESMGVCFLEGRSYRQLLSEKLPQLEPGEIVDREGHVVGCHGGYAYYTIGQKRGLETSLPNVAVVAIDVRRNRVIVGNDSELLHRTLIVRESHLPDPHRLFDSPDIRVKIRGIGRNPEGFASIRPDGHERLHVELTDAAWAPAKGQPVVFYQNELVLGGGILEDYRP</sequence>
<dbReference type="GeneID" id="92815273"/>
<dbReference type="CDD" id="cd01998">
    <property type="entry name" value="MnmA_TRMU-like"/>
    <property type="match status" value="1"/>
</dbReference>
<dbReference type="GO" id="GO:0103016">
    <property type="term" value="F:tRNA-uridine 2-sulfurtransferase activity"/>
    <property type="evidence" value="ECO:0007669"/>
    <property type="project" value="UniProtKB-EC"/>
</dbReference>
<keyword evidence="8" id="KW-1015">Disulfide bond</keyword>
<reference evidence="12 13" key="1">
    <citation type="submission" date="2011-08" db="EMBL/GenBank/DDBJ databases">
        <title>The Genome Sequence of Alistipes indistinctus YIT 12060.</title>
        <authorList>
            <consortium name="The Broad Institute Genome Sequencing Platform"/>
            <person name="Earl A."/>
            <person name="Ward D."/>
            <person name="Feldgarden M."/>
            <person name="Gevers D."/>
            <person name="Morotomi M."/>
            <person name="Young S.K."/>
            <person name="Zeng Q."/>
            <person name="Gargeya S."/>
            <person name="Fitzgerald M."/>
            <person name="Haas B."/>
            <person name="Abouelleil A."/>
            <person name="Alvarado L."/>
            <person name="Arachchi H.M."/>
            <person name="Berlin A."/>
            <person name="Brown A."/>
            <person name="Chapman S.B."/>
            <person name="Chen Z."/>
            <person name="Dunbar C."/>
            <person name="Freedman E."/>
            <person name="Gearin G."/>
            <person name="Gellesch M."/>
            <person name="Goldberg J."/>
            <person name="Griggs A."/>
            <person name="Gujja S."/>
            <person name="Heiman D."/>
            <person name="Howarth C."/>
            <person name="Larson L."/>
            <person name="Lui A."/>
            <person name="MacDonald P.J.P."/>
            <person name="Montmayeur A."/>
            <person name="Murphy C."/>
            <person name="Neiman D."/>
            <person name="Pearson M."/>
            <person name="Priest M."/>
            <person name="Roberts A."/>
            <person name="Saif S."/>
            <person name="Shea T."/>
            <person name="Shenoy N."/>
            <person name="Sisk P."/>
            <person name="Stolte C."/>
            <person name="Sykes S."/>
            <person name="Wortman J."/>
            <person name="Nusbaum C."/>
            <person name="Birren B."/>
        </authorList>
    </citation>
    <scope>NUCLEOTIDE SEQUENCE [LARGE SCALE GENOMIC DNA]</scope>
    <source>
        <strain evidence="12 13">YIT 12060</strain>
    </source>
</reference>
<evidence type="ECO:0000256" key="9">
    <source>
        <dbReference type="ARBA" id="ARBA00051542"/>
    </source>
</evidence>
<evidence type="ECO:0000256" key="5">
    <source>
        <dbReference type="ARBA" id="ARBA00022741"/>
    </source>
</evidence>
<dbReference type="GO" id="GO:0002143">
    <property type="term" value="P:tRNA wobble position uridine thiolation"/>
    <property type="evidence" value="ECO:0007669"/>
    <property type="project" value="TreeGrafter"/>
</dbReference>
<keyword evidence="3 12" id="KW-0808">Transferase</keyword>
<dbReference type="STRING" id="742725.HMPREF9450_01696"/>
<proteinExistence type="predicted"/>
<dbReference type="InterPro" id="IPR004506">
    <property type="entry name" value="MnmA-like"/>
</dbReference>
<dbReference type="HOGENOM" id="CLU_035188_1_0_10"/>
<dbReference type="SUPFAM" id="SSF52402">
    <property type="entry name" value="Adenine nucleotide alpha hydrolases-like"/>
    <property type="match status" value="1"/>
</dbReference>
<dbReference type="PANTHER" id="PTHR11933:SF5">
    <property type="entry name" value="MITOCHONDRIAL TRNA-SPECIFIC 2-THIOURIDYLASE 1"/>
    <property type="match status" value="1"/>
</dbReference>
<dbReference type="EMBL" id="ADLD01000013">
    <property type="protein sequence ID" value="EHB91647.1"/>
    <property type="molecule type" value="Genomic_DNA"/>
</dbReference>
<dbReference type="RefSeq" id="WP_009134502.1">
    <property type="nucleotide sequence ID" value="NZ_CP102250.1"/>
</dbReference>